<dbReference type="Proteomes" id="UP000053820">
    <property type="component" value="Unassembled WGS sequence"/>
</dbReference>
<accession>A0A0C9VKX7</accession>
<feature type="region of interest" description="Disordered" evidence="1">
    <location>
        <begin position="168"/>
        <end position="231"/>
    </location>
</feature>
<dbReference type="EMBL" id="KN839973">
    <property type="protein sequence ID" value="KIJ58185.1"/>
    <property type="molecule type" value="Genomic_DNA"/>
</dbReference>
<feature type="non-terminal residue" evidence="2">
    <location>
        <position position="231"/>
    </location>
</feature>
<name>A0A0C9VKX7_9AGAM</name>
<protein>
    <submittedName>
        <fullName evidence="2">Uncharacterized protein</fullName>
    </submittedName>
</protein>
<evidence type="ECO:0000313" key="3">
    <source>
        <dbReference type="Proteomes" id="UP000053820"/>
    </source>
</evidence>
<feature type="compositionally biased region" description="Pro residues" evidence="1">
    <location>
        <begin position="77"/>
        <end position="87"/>
    </location>
</feature>
<feature type="compositionally biased region" description="Basic and acidic residues" evidence="1">
    <location>
        <begin position="1"/>
        <end position="28"/>
    </location>
</feature>
<organism evidence="2 3">
    <name type="scientific">Hydnomerulius pinastri MD-312</name>
    <dbReference type="NCBI Taxonomy" id="994086"/>
    <lineage>
        <taxon>Eukaryota</taxon>
        <taxon>Fungi</taxon>
        <taxon>Dikarya</taxon>
        <taxon>Basidiomycota</taxon>
        <taxon>Agaricomycotina</taxon>
        <taxon>Agaricomycetes</taxon>
        <taxon>Agaricomycetidae</taxon>
        <taxon>Boletales</taxon>
        <taxon>Boletales incertae sedis</taxon>
        <taxon>Leucogyrophana</taxon>
    </lineage>
</organism>
<keyword evidence="3" id="KW-1185">Reference proteome</keyword>
<dbReference type="HOGENOM" id="CLU_1207303_0_0_1"/>
<feature type="region of interest" description="Disordered" evidence="1">
    <location>
        <begin position="1"/>
        <end position="101"/>
    </location>
</feature>
<feature type="compositionally biased region" description="Low complexity" evidence="1">
    <location>
        <begin position="189"/>
        <end position="199"/>
    </location>
</feature>
<feature type="compositionally biased region" description="Polar residues" evidence="1">
    <location>
        <begin position="54"/>
        <end position="74"/>
    </location>
</feature>
<evidence type="ECO:0000313" key="2">
    <source>
        <dbReference type="EMBL" id="KIJ58185.1"/>
    </source>
</evidence>
<reference evidence="2 3" key="1">
    <citation type="submission" date="2014-04" db="EMBL/GenBank/DDBJ databases">
        <title>Evolutionary Origins and Diversification of the Mycorrhizal Mutualists.</title>
        <authorList>
            <consortium name="DOE Joint Genome Institute"/>
            <consortium name="Mycorrhizal Genomics Consortium"/>
            <person name="Kohler A."/>
            <person name="Kuo A."/>
            <person name="Nagy L.G."/>
            <person name="Floudas D."/>
            <person name="Copeland A."/>
            <person name="Barry K.W."/>
            <person name="Cichocki N."/>
            <person name="Veneault-Fourrey C."/>
            <person name="LaButti K."/>
            <person name="Lindquist E.A."/>
            <person name="Lipzen A."/>
            <person name="Lundell T."/>
            <person name="Morin E."/>
            <person name="Murat C."/>
            <person name="Riley R."/>
            <person name="Ohm R."/>
            <person name="Sun H."/>
            <person name="Tunlid A."/>
            <person name="Henrissat B."/>
            <person name="Grigoriev I.V."/>
            <person name="Hibbett D.S."/>
            <person name="Martin F."/>
        </authorList>
    </citation>
    <scope>NUCLEOTIDE SEQUENCE [LARGE SCALE GENOMIC DNA]</scope>
    <source>
        <strain evidence="2 3">MD-312</strain>
    </source>
</reference>
<evidence type="ECO:0000256" key="1">
    <source>
        <dbReference type="SAM" id="MobiDB-lite"/>
    </source>
</evidence>
<dbReference type="AlphaFoldDB" id="A0A0C9VKX7"/>
<gene>
    <name evidence="2" type="ORF">HYDPIDRAFT_34425</name>
</gene>
<dbReference type="OrthoDB" id="2684578at2759"/>
<proteinExistence type="predicted"/>
<sequence length="231" mass="25946">MAEYRDYRSPRDAHVDPHFDPSLDDGREYYASPRRNRYSRQSQTPRLRDVTWISAPQYSASPTPQTPQNHNQWIPSPRAPPPQPLDMPTPVIGRGEASPAPTEHEIAEHMMVDDVGYGDYVEVDPYRPHPKGSGRRLMKGLLERLKKISGFDAKRLSGVGSYETVQAPDIRIDMPSESLEYADPPPVQQQPSPYASPRASPRPPQQQPSPYASPNRHPLDVRATPAVIPNS</sequence>